<evidence type="ECO:0000313" key="4">
    <source>
        <dbReference type="EMBL" id="QLG28616.1"/>
    </source>
</evidence>
<keyword evidence="5" id="KW-1185">Reference proteome</keyword>
<dbReference type="EMBL" id="CP058529">
    <property type="protein sequence ID" value="QLG28616.1"/>
    <property type="molecule type" value="Genomic_DNA"/>
</dbReference>
<sequence>MDLRDATPDDVEDVRAVANASLEASYGHVLSEGAIEDAVESWYETEELSRELDDDDAVFVVAEEDGEVVGFVQSYFVDRRERIGQLDWLHVHPDHRGHGVGSDLLRRVEAELLERGATRIEGRVLVANESGTEFYAEEGFTAGPEREVEIGGETFSERLYTKFPDEDAAGETVTTEERVTADGRSLFVAYDEAERASKAPFYPSYSDSDRTTREGYFCGNCESFSPLVDSMGTVECPECGNRRKPTRWDAAYL</sequence>
<keyword evidence="1 4" id="KW-0808">Transferase</keyword>
<dbReference type="GeneID" id="56029996"/>
<dbReference type="PROSITE" id="PS51186">
    <property type="entry name" value="GNAT"/>
    <property type="match status" value="1"/>
</dbReference>
<dbReference type="CDD" id="cd04301">
    <property type="entry name" value="NAT_SF"/>
    <property type="match status" value="1"/>
</dbReference>
<dbReference type="GO" id="GO:0016747">
    <property type="term" value="F:acyltransferase activity, transferring groups other than amino-acyl groups"/>
    <property type="evidence" value="ECO:0007669"/>
    <property type="project" value="InterPro"/>
</dbReference>
<dbReference type="PANTHER" id="PTHR43877">
    <property type="entry name" value="AMINOALKYLPHOSPHONATE N-ACETYLTRANSFERASE-RELATED-RELATED"/>
    <property type="match status" value="1"/>
</dbReference>
<dbReference type="AlphaFoldDB" id="A0A7D5KGX0"/>
<name>A0A7D5KGX0_9EURY</name>
<dbReference type="InterPro" id="IPR043854">
    <property type="entry name" value="DUF5816"/>
</dbReference>
<proteinExistence type="predicted"/>
<dbReference type="OrthoDB" id="125295at2157"/>
<dbReference type="InterPro" id="IPR016181">
    <property type="entry name" value="Acyl_CoA_acyltransferase"/>
</dbReference>
<dbReference type="Pfam" id="PF00583">
    <property type="entry name" value="Acetyltransf_1"/>
    <property type="match status" value="1"/>
</dbReference>
<protein>
    <submittedName>
        <fullName evidence="4">GNAT family N-acetyltransferase</fullName>
    </submittedName>
</protein>
<evidence type="ECO:0000256" key="2">
    <source>
        <dbReference type="ARBA" id="ARBA00023315"/>
    </source>
</evidence>
<dbReference type="KEGG" id="halg:HUG10_14145"/>
<feature type="domain" description="N-acetyltransferase" evidence="3">
    <location>
        <begin position="1"/>
        <end position="162"/>
    </location>
</feature>
<organism evidence="4 5">
    <name type="scientific">Halorarum halophilum</name>
    <dbReference type="NCBI Taxonomy" id="2743090"/>
    <lineage>
        <taxon>Archaea</taxon>
        <taxon>Methanobacteriati</taxon>
        <taxon>Methanobacteriota</taxon>
        <taxon>Stenosarchaea group</taxon>
        <taxon>Halobacteria</taxon>
        <taxon>Halobacteriales</taxon>
        <taxon>Haloferacaceae</taxon>
        <taxon>Halorarum</taxon>
    </lineage>
</organism>
<evidence type="ECO:0000259" key="3">
    <source>
        <dbReference type="PROSITE" id="PS51186"/>
    </source>
</evidence>
<dbReference type="SUPFAM" id="SSF55729">
    <property type="entry name" value="Acyl-CoA N-acyltransferases (Nat)"/>
    <property type="match status" value="1"/>
</dbReference>
<dbReference type="InterPro" id="IPR000182">
    <property type="entry name" value="GNAT_dom"/>
</dbReference>
<dbReference type="Gene3D" id="3.40.630.30">
    <property type="match status" value="1"/>
</dbReference>
<dbReference type="PANTHER" id="PTHR43877:SF2">
    <property type="entry name" value="AMINOALKYLPHOSPHONATE N-ACETYLTRANSFERASE-RELATED"/>
    <property type="match status" value="1"/>
</dbReference>
<dbReference type="InterPro" id="IPR050832">
    <property type="entry name" value="Bact_Acetyltransf"/>
</dbReference>
<keyword evidence="2" id="KW-0012">Acyltransferase</keyword>
<reference evidence="4 5" key="1">
    <citation type="submission" date="2020-07" db="EMBL/GenBank/DDBJ databases">
        <title>Gai3-2, isolated from salt lake.</title>
        <authorList>
            <person name="Cui H."/>
            <person name="Shi X."/>
        </authorList>
    </citation>
    <scope>NUCLEOTIDE SEQUENCE [LARGE SCALE GENOMIC DNA]</scope>
    <source>
        <strain evidence="4 5">Gai3-2</strain>
    </source>
</reference>
<dbReference type="RefSeq" id="WP_179170190.1">
    <property type="nucleotide sequence ID" value="NZ_CP058529.1"/>
</dbReference>
<evidence type="ECO:0000313" key="5">
    <source>
        <dbReference type="Proteomes" id="UP000509750"/>
    </source>
</evidence>
<gene>
    <name evidence="4" type="ORF">HUG10_14145</name>
</gene>
<accession>A0A7D5KGX0</accession>
<dbReference type="Proteomes" id="UP000509750">
    <property type="component" value="Chromosome"/>
</dbReference>
<evidence type="ECO:0000256" key="1">
    <source>
        <dbReference type="ARBA" id="ARBA00022679"/>
    </source>
</evidence>
<dbReference type="Pfam" id="PF19133">
    <property type="entry name" value="DUF5816"/>
    <property type="match status" value="1"/>
</dbReference>